<dbReference type="GO" id="GO:0003677">
    <property type="term" value="F:DNA binding"/>
    <property type="evidence" value="ECO:0007669"/>
    <property type="project" value="InterPro"/>
</dbReference>
<keyword evidence="4" id="KW-1185">Reference proteome</keyword>
<accession>A0A9X2D772</accession>
<dbReference type="SMART" id="SM00421">
    <property type="entry name" value="HTH_LUXR"/>
    <property type="match status" value="1"/>
</dbReference>
<dbReference type="InterPro" id="IPR016032">
    <property type="entry name" value="Sig_transdc_resp-reg_C-effctor"/>
</dbReference>
<organism evidence="3 4">
    <name type="scientific">Nocardioides bruguierae</name>
    <dbReference type="NCBI Taxonomy" id="2945102"/>
    <lineage>
        <taxon>Bacteria</taxon>
        <taxon>Bacillati</taxon>
        <taxon>Actinomycetota</taxon>
        <taxon>Actinomycetes</taxon>
        <taxon>Propionibacteriales</taxon>
        <taxon>Nocardioidaceae</taxon>
        <taxon>Nocardioides</taxon>
    </lineage>
</organism>
<dbReference type="RefSeq" id="WP_250827232.1">
    <property type="nucleotide sequence ID" value="NZ_JAMOIL010000011.1"/>
</dbReference>
<dbReference type="Gene3D" id="1.10.10.10">
    <property type="entry name" value="Winged helix-like DNA-binding domain superfamily/Winged helix DNA-binding domain"/>
    <property type="match status" value="1"/>
</dbReference>
<dbReference type="GO" id="GO:0006355">
    <property type="term" value="P:regulation of DNA-templated transcription"/>
    <property type="evidence" value="ECO:0007669"/>
    <property type="project" value="InterPro"/>
</dbReference>
<name>A0A9X2D772_9ACTN</name>
<evidence type="ECO:0000313" key="3">
    <source>
        <dbReference type="EMBL" id="MCM0620653.1"/>
    </source>
</evidence>
<dbReference type="SUPFAM" id="SSF46894">
    <property type="entry name" value="C-terminal effector domain of the bipartite response regulators"/>
    <property type="match status" value="1"/>
</dbReference>
<evidence type="ECO:0000256" key="1">
    <source>
        <dbReference type="SAM" id="MobiDB-lite"/>
    </source>
</evidence>
<dbReference type="Proteomes" id="UP001139485">
    <property type="component" value="Unassembled WGS sequence"/>
</dbReference>
<evidence type="ECO:0000313" key="4">
    <source>
        <dbReference type="Proteomes" id="UP001139485"/>
    </source>
</evidence>
<dbReference type="Pfam" id="PF13384">
    <property type="entry name" value="HTH_23"/>
    <property type="match status" value="1"/>
</dbReference>
<dbReference type="EMBL" id="JAMOIL010000011">
    <property type="protein sequence ID" value="MCM0620653.1"/>
    <property type="molecule type" value="Genomic_DNA"/>
</dbReference>
<dbReference type="InterPro" id="IPR036388">
    <property type="entry name" value="WH-like_DNA-bd_sf"/>
</dbReference>
<proteinExistence type="predicted"/>
<evidence type="ECO:0000259" key="2">
    <source>
        <dbReference type="SMART" id="SM00421"/>
    </source>
</evidence>
<gene>
    <name evidence="3" type="ORF">M8330_10145</name>
</gene>
<feature type="region of interest" description="Disordered" evidence="1">
    <location>
        <begin position="1"/>
        <end position="23"/>
    </location>
</feature>
<dbReference type="InterPro" id="IPR000792">
    <property type="entry name" value="Tscrpt_reg_LuxR_C"/>
</dbReference>
<sequence>MGVGTCAPRSDCGSGAGARREPWRPDREDLRLLSLMAQGLTIEAVAREVGMSVRTVRRRVRAVGEHLGVETTMESVVWAVRAGLI</sequence>
<dbReference type="AlphaFoldDB" id="A0A9X2D772"/>
<reference evidence="3" key="1">
    <citation type="submission" date="2022-05" db="EMBL/GenBank/DDBJ databases">
        <authorList>
            <person name="Tuo L."/>
        </authorList>
    </citation>
    <scope>NUCLEOTIDE SEQUENCE</scope>
    <source>
        <strain evidence="3">BSK12Z-4</strain>
    </source>
</reference>
<protein>
    <submittedName>
        <fullName evidence="3">Helix-turn-helix domain-containing protein</fullName>
    </submittedName>
</protein>
<feature type="domain" description="HTH luxR-type" evidence="2">
    <location>
        <begin position="22"/>
        <end position="79"/>
    </location>
</feature>
<comment type="caution">
    <text evidence="3">The sequence shown here is derived from an EMBL/GenBank/DDBJ whole genome shotgun (WGS) entry which is preliminary data.</text>
</comment>